<dbReference type="EC" id="3.1.-.-" evidence="6"/>
<dbReference type="RefSeq" id="WP_149167761.1">
    <property type="nucleotide sequence ID" value="NZ_QOKV01000029.1"/>
</dbReference>
<evidence type="ECO:0000256" key="1">
    <source>
        <dbReference type="ARBA" id="ARBA00022722"/>
    </source>
</evidence>
<dbReference type="Proteomes" id="UP000476837">
    <property type="component" value="Unassembled WGS sequence"/>
</dbReference>
<keyword evidence="1 6" id="KW-0540">Nuclease</keyword>
<dbReference type="EMBL" id="QOKV01000029">
    <property type="protein sequence ID" value="KAA0678171.1"/>
    <property type="molecule type" value="Genomic_DNA"/>
</dbReference>
<keyword evidence="4 6" id="KW-0378">Hydrolase</keyword>
<evidence type="ECO:0000256" key="4">
    <source>
        <dbReference type="ARBA" id="ARBA00022801"/>
    </source>
</evidence>
<evidence type="ECO:0000256" key="6">
    <source>
        <dbReference type="PIRNR" id="PIRNR018267"/>
    </source>
</evidence>
<dbReference type="NCBIfam" id="TIGR00632">
    <property type="entry name" value="vsr"/>
    <property type="match status" value="1"/>
</dbReference>
<dbReference type="CDD" id="cd00221">
    <property type="entry name" value="Vsr"/>
    <property type="match status" value="1"/>
</dbReference>
<dbReference type="InterPro" id="IPR011335">
    <property type="entry name" value="Restrct_endonuc-II-like"/>
</dbReference>
<accession>A0A6L3AVB6</accession>
<evidence type="ECO:0000313" key="7">
    <source>
        <dbReference type="EMBL" id="KAA0678171.1"/>
    </source>
</evidence>
<dbReference type="GO" id="GO:0004519">
    <property type="term" value="F:endonuclease activity"/>
    <property type="evidence" value="ECO:0007669"/>
    <property type="project" value="UniProtKB-KW"/>
</dbReference>
<dbReference type="PIRSF" id="PIRSF018267">
    <property type="entry name" value="VSR_endonuc"/>
    <property type="match status" value="1"/>
</dbReference>
<comment type="similarity">
    <text evidence="6">Belongs to the vsr family.</text>
</comment>
<comment type="function">
    <text evidence="6">May nick specific sequences that contain T:G mispairs resulting from m5C-deamination.</text>
</comment>
<evidence type="ECO:0000313" key="8">
    <source>
        <dbReference type="Proteomes" id="UP000476837"/>
    </source>
</evidence>
<evidence type="ECO:0000256" key="5">
    <source>
        <dbReference type="ARBA" id="ARBA00023204"/>
    </source>
</evidence>
<dbReference type="Pfam" id="PF03852">
    <property type="entry name" value="Vsr"/>
    <property type="match status" value="1"/>
</dbReference>
<evidence type="ECO:0000256" key="2">
    <source>
        <dbReference type="ARBA" id="ARBA00022759"/>
    </source>
</evidence>
<dbReference type="InterPro" id="IPR004603">
    <property type="entry name" value="DNA_mismatch_endonuc_vsr"/>
</dbReference>
<dbReference type="Gene3D" id="3.40.960.10">
    <property type="entry name" value="VSR Endonuclease"/>
    <property type="match status" value="1"/>
</dbReference>
<sequence length="163" mass="18713">MTDRLTPERRSANMRRIRAADTRPEMSVRRALRELKIGYRLHARDLPGRPDIVIRSRRLAIFVHGCFWHRHPGCRFAYTPKSNLDFWTRKFESNVKRDSTNIQEMMVAGWTPIVIWECETKDASRLKTRLGELLGVPVAPEICQNENGVPGASPRRSGCPSSA</sequence>
<dbReference type="GO" id="GO:0016787">
    <property type="term" value="F:hydrolase activity"/>
    <property type="evidence" value="ECO:0007669"/>
    <property type="project" value="UniProtKB-KW"/>
</dbReference>
<gene>
    <name evidence="7" type="primary">vsr</name>
    <name evidence="7" type="ORF">DS837_28040</name>
</gene>
<proteinExistence type="inferred from homology"/>
<keyword evidence="3 6" id="KW-0227">DNA damage</keyword>
<keyword evidence="2 6" id="KW-0255">Endonuclease</keyword>
<comment type="caution">
    <text evidence="7">The sequence shown here is derived from an EMBL/GenBank/DDBJ whole genome shotgun (WGS) entry which is preliminary data.</text>
</comment>
<organism evidence="7 8">
    <name type="scientific">Azospirillum brasilense</name>
    <dbReference type="NCBI Taxonomy" id="192"/>
    <lineage>
        <taxon>Bacteria</taxon>
        <taxon>Pseudomonadati</taxon>
        <taxon>Pseudomonadota</taxon>
        <taxon>Alphaproteobacteria</taxon>
        <taxon>Rhodospirillales</taxon>
        <taxon>Azospirillaceae</taxon>
        <taxon>Azospirillum</taxon>
    </lineage>
</organism>
<dbReference type="GO" id="GO:0006298">
    <property type="term" value="P:mismatch repair"/>
    <property type="evidence" value="ECO:0007669"/>
    <property type="project" value="UniProtKB-UniRule"/>
</dbReference>
<dbReference type="AlphaFoldDB" id="A0A6L3AVB6"/>
<reference evidence="7 8" key="1">
    <citation type="submission" date="2018-07" db="EMBL/GenBank/DDBJ databases">
        <title>Genome sequence of Roseomonas fauriae ATCC 49958.</title>
        <authorList>
            <person name="Sant'Anna F.H."/>
            <person name="Baldani J.I."/>
            <person name="Zilli J.E."/>
            <person name="Reis V.M."/>
            <person name="Hartmann A."/>
            <person name="Cruz L."/>
            <person name="de Souza E.M."/>
            <person name="de Oliveira Pedrosa F."/>
            <person name="Passaglia L.M.P."/>
        </authorList>
    </citation>
    <scope>NUCLEOTIDE SEQUENCE [LARGE SCALE GENOMIC DNA]</scope>
    <source>
        <strain evidence="7 8">ATCC 49958</strain>
    </source>
</reference>
<dbReference type="SUPFAM" id="SSF52980">
    <property type="entry name" value="Restriction endonuclease-like"/>
    <property type="match status" value="1"/>
</dbReference>
<evidence type="ECO:0000256" key="3">
    <source>
        <dbReference type="ARBA" id="ARBA00022763"/>
    </source>
</evidence>
<keyword evidence="5 6" id="KW-0234">DNA repair</keyword>
<name>A0A6L3AVB6_AZOBR</name>
<protein>
    <recommendedName>
        <fullName evidence="6">Very short patch repair endonuclease</fullName>
        <ecNumber evidence="6">3.1.-.-</ecNumber>
    </recommendedName>
</protein>